<reference evidence="4 8" key="2">
    <citation type="submission" date="2019-06" db="EMBL/GenBank/DDBJ databases">
        <title>Vibrio cholerae phylogeny based on whole-genome sequencing reveals genetic diversity and population strucutre.</title>
        <authorList>
            <person name="Zhiqiu Y."/>
            <person name="Bin L."/>
            <person name="Lingyan J."/>
        </authorList>
    </citation>
    <scope>NUCLEOTIDE SEQUENCE [LARGE SCALE GENOMIC DNA]</scope>
    <source>
        <strain evidence="4 8">N2814</strain>
    </source>
</reference>
<evidence type="ECO:0000313" key="8">
    <source>
        <dbReference type="Proteomes" id="UP000323819"/>
    </source>
</evidence>
<dbReference type="Proteomes" id="UP000323225">
    <property type="component" value="Unassembled WGS sequence"/>
</dbReference>
<sequence>MTLLSRGSPSQLTLLVNTIVHTYRRPITLLVVGLFFIHHIRHSILAFVDKLRRVNKLISLHSRYLVQPS</sequence>
<reference evidence="2 5" key="1">
    <citation type="submission" date="2019-02" db="EMBL/GenBank/DDBJ databases">
        <title>Genomic plasticity associated with the antimicrobial resistance in Vibrio cholerae.</title>
        <authorList>
            <person name="Verma J."/>
            <person name="Bag S."/>
            <person name="Saha B."/>
            <person name="Kumar P."/>
            <person name="Ghosh T.S."/>
            <person name="Dayal M."/>
            <person name="Senapati T."/>
            <person name="Mehra S."/>
            <person name="Dey P."/>
            <person name="Desigamani A."/>
            <person name="Kumar D."/>
            <person name="Rana P."/>
            <person name="Kumar B."/>
            <person name="Maiti T.K."/>
            <person name="Sharma N.C."/>
            <person name="Bhadra R.K."/>
            <person name="Mutreja A."/>
            <person name="Nair G.B."/>
            <person name="Ramamurthy T."/>
            <person name="Das B."/>
        </authorList>
    </citation>
    <scope>NUCLEOTIDE SEQUENCE [LARGE SCALE GENOMIC DNA]</scope>
    <source>
        <strain evidence="2 5">IDH06781</strain>
    </source>
</reference>
<dbReference type="EMBL" id="VIOS01000079">
    <property type="protein sequence ID" value="TQP10326.1"/>
    <property type="molecule type" value="Genomic_DNA"/>
</dbReference>
<evidence type="ECO:0000313" key="3">
    <source>
        <dbReference type="EMBL" id="TQP10326.1"/>
    </source>
</evidence>
<comment type="caution">
    <text evidence="3">The sequence shown here is derived from an EMBL/GenBank/DDBJ whole genome shotgun (WGS) entry which is preliminary data.</text>
</comment>
<reference evidence="3 6" key="3">
    <citation type="submission" date="2019-07" db="EMBL/GenBank/DDBJ databases">
        <title>Phenotypic and genotypic antimicrobial resistance traits of Vibrio cholerae non-O1/non-O139 isolated from a large Austrian lake frequently associated with cases of infection.</title>
        <authorList>
            <person name="Lepuschitz S."/>
            <person name="Baron S."/>
            <person name="Larvor E."/>
            <person name="Granier S."/>
            <person name="Pretzer C."/>
            <person name="Mach R.L."/>
            <person name="Farnleitner A.H."/>
            <person name="Ruppitsch W."/>
            <person name="Pleininger S."/>
            <person name="Indra A."/>
            <person name="Kirschner A.K.T."/>
        </authorList>
    </citation>
    <scope>NUCLEOTIDE SEQUENCE [LARGE SCALE GENOMIC DNA]</scope>
    <source>
        <strain evidence="3 6">A12JL36W90</strain>
    </source>
</reference>
<dbReference type="Proteomes" id="UP000323819">
    <property type="component" value="Unassembled WGS sequence"/>
</dbReference>
<protein>
    <submittedName>
        <fullName evidence="3">Uncharacterized protein</fullName>
    </submittedName>
</protein>
<dbReference type="EMBL" id="VUAA01000001">
    <property type="protein sequence ID" value="KAA1256470.1"/>
    <property type="molecule type" value="Genomic_DNA"/>
</dbReference>
<evidence type="ECO:0000313" key="4">
    <source>
        <dbReference type="EMBL" id="TXX63958.1"/>
    </source>
</evidence>
<proteinExistence type="predicted"/>
<gene>
    <name evidence="2" type="ORF">EYB64_14995</name>
    <name evidence="1" type="ORF">F0M16_00370</name>
    <name evidence="3" type="ORF">FLM02_16140</name>
    <name evidence="4" type="ORF">FXF03_19985</name>
</gene>
<name>A0A2K2UK88_VIBCL</name>
<dbReference type="EMBL" id="SISP01000027">
    <property type="protein sequence ID" value="TBM40340.1"/>
    <property type="molecule type" value="Genomic_DNA"/>
</dbReference>
<evidence type="ECO:0000313" key="6">
    <source>
        <dbReference type="Proteomes" id="UP000319979"/>
    </source>
</evidence>
<dbReference type="EMBL" id="VSIJ01000037">
    <property type="protein sequence ID" value="TXX63958.1"/>
    <property type="molecule type" value="Genomic_DNA"/>
</dbReference>
<evidence type="ECO:0000313" key="1">
    <source>
        <dbReference type="EMBL" id="KAA1256470.1"/>
    </source>
</evidence>
<reference evidence="1 7" key="4">
    <citation type="submission" date="2019-09" db="EMBL/GenBank/DDBJ databases">
        <authorList>
            <person name="Kritzky A."/>
            <person name="Schelkanova E.Y."/>
            <person name="Alkhova Z.V."/>
            <person name="Smirnova N.I."/>
        </authorList>
    </citation>
    <scope>NUCLEOTIDE SEQUENCE [LARGE SCALE GENOMIC DNA]</scope>
    <source>
        <strain evidence="1 7">M1526</strain>
    </source>
</reference>
<dbReference type="Proteomes" id="UP000319979">
    <property type="component" value="Unassembled WGS sequence"/>
</dbReference>
<dbReference type="AlphaFoldDB" id="A0A2K2UK88"/>
<accession>A0A2K2UK88</accession>
<organism evidence="3 6">
    <name type="scientific">Vibrio cholerae</name>
    <dbReference type="NCBI Taxonomy" id="666"/>
    <lineage>
        <taxon>Bacteria</taxon>
        <taxon>Pseudomonadati</taxon>
        <taxon>Pseudomonadota</taxon>
        <taxon>Gammaproteobacteria</taxon>
        <taxon>Vibrionales</taxon>
        <taxon>Vibrionaceae</taxon>
        <taxon>Vibrio</taxon>
    </lineage>
</organism>
<dbReference type="Proteomes" id="UP000294145">
    <property type="component" value="Unassembled WGS sequence"/>
</dbReference>
<evidence type="ECO:0000313" key="2">
    <source>
        <dbReference type="EMBL" id="TBM40340.1"/>
    </source>
</evidence>
<evidence type="ECO:0000313" key="5">
    <source>
        <dbReference type="Proteomes" id="UP000294145"/>
    </source>
</evidence>
<evidence type="ECO:0000313" key="7">
    <source>
        <dbReference type="Proteomes" id="UP000323225"/>
    </source>
</evidence>